<keyword evidence="2" id="KW-1185">Reference proteome</keyword>
<proteinExistence type="predicted"/>
<protein>
    <submittedName>
        <fullName evidence="3">Ribosomal protein L32</fullName>
    </submittedName>
</protein>
<dbReference type="WBParaSite" id="nRc.2.0.1.t33329-RA">
    <property type="protein sequence ID" value="nRc.2.0.1.t33329-RA"/>
    <property type="gene ID" value="nRc.2.0.1.g33329"/>
</dbReference>
<sequence>MQWTQRNRTKGEFSFRSVGNYRQSFSSKSQLSFPTESGFSGRTHQTVGDPFPSVEKGKYK</sequence>
<dbReference type="AlphaFoldDB" id="A0A915K551"/>
<evidence type="ECO:0000313" key="3">
    <source>
        <dbReference type="WBParaSite" id="nRc.2.0.1.t33329-RA"/>
    </source>
</evidence>
<evidence type="ECO:0000256" key="1">
    <source>
        <dbReference type="SAM" id="MobiDB-lite"/>
    </source>
</evidence>
<reference evidence="3" key="1">
    <citation type="submission" date="2022-11" db="UniProtKB">
        <authorList>
            <consortium name="WormBaseParasite"/>
        </authorList>
    </citation>
    <scope>IDENTIFICATION</scope>
</reference>
<name>A0A915K551_ROMCU</name>
<accession>A0A915K551</accession>
<feature type="compositionally biased region" description="Polar residues" evidence="1">
    <location>
        <begin position="22"/>
        <end position="46"/>
    </location>
</feature>
<organism evidence="2 3">
    <name type="scientific">Romanomermis culicivorax</name>
    <name type="common">Nematode worm</name>
    <dbReference type="NCBI Taxonomy" id="13658"/>
    <lineage>
        <taxon>Eukaryota</taxon>
        <taxon>Metazoa</taxon>
        <taxon>Ecdysozoa</taxon>
        <taxon>Nematoda</taxon>
        <taxon>Enoplea</taxon>
        <taxon>Dorylaimia</taxon>
        <taxon>Mermithida</taxon>
        <taxon>Mermithoidea</taxon>
        <taxon>Mermithidae</taxon>
        <taxon>Romanomermis</taxon>
    </lineage>
</organism>
<dbReference type="Proteomes" id="UP000887565">
    <property type="component" value="Unplaced"/>
</dbReference>
<feature type="region of interest" description="Disordered" evidence="1">
    <location>
        <begin position="22"/>
        <end position="60"/>
    </location>
</feature>
<evidence type="ECO:0000313" key="2">
    <source>
        <dbReference type="Proteomes" id="UP000887565"/>
    </source>
</evidence>